<reference evidence="2 3" key="1">
    <citation type="journal article" date="2016" name="BMC Genomics">
        <title>Comparative genomics reveals Cyclospora cayetanensis possesses coccidia-like metabolism and invasion components but unique surface antigens.</title>
        <authorList>
            <person name="Liu S."/>
            <person name="Wang L."/>
            <person name="Zheng H."/>
            <person name="Xu Z."/>
            <person name="Roellig D.M."/>
            <person name="Li N."/>
            <person name="Frace M.A."/>
            <person name="Tang K."/>
            <person name="Arrowood M.J."/>
            <person name="Moss D.M."/>
            <person name="Zhang L."/>
            <person name="Feng Y."/>
            <person name="Xiao L."/>
        </authorList>
    </citation>
    <scope>NUCLEOTIDE SEQUENCE [LARGE SCALE GENOMIC DNA]</scope>
    <source>
        <strain evidence="2 3">CHN_HEN01</strain>
    </source>
</reference>
<gene>
    <name evidence="2" type="ORF">cyc_05025</name>
</gene>
<keyword evidence="3" id="KW-1185">Reference proteome</keyword>
<evidence type="ECO:0000256" key="1">
    <source>
        <dbReference type="SAM" id="MobiDB-lite"/>
    </source>
</evidence>
<dbReference type="VEuPathDB" id="ToxoDB:cyc_05025"/>
<feature type="compositionally biased region" description="Basic and acidic residues" evidence="1">
    <location>
        <begin position="86"/>
        <end position="119"/>
    </location>
</feature>
<proteinExistence type="predicted"/>
<evidence type="ECO:0000313" key="2">
    <source>
        <dbReference type="EMBL" id="OEH79896.1"/>
    </source>
</evidence>
<feature type="region of interest" description="Disordered" evidence="1">
    <location>
        <begin position="59"/>
        <end position="132"/>
    </location>
</feature>
<name>A0A1D3D8W7_9EIME</name>
<dbReference type="EMBL" id="JROU02000252">
    <property type="protein sequence ID" value="OEH79896.1"/>
    <property type="molecule type" value="Genomic_DNA"/>
</dbReference>
<organism evidence="2 3">
    <name type="scientific">Cyclospora cayetanensis</name>
    <dbReference type="NCBI Taxonomy" id="88456"/>
    <lineage>
        <taxon>Eukaryota</taxon>
        <taxon>Sar</taxon>
        <taxon>Alveolata</taxon>
        <taxon>Apicomplexa</taxon>
        <taxon>Conoidasida</taxon>
        <taxon>Coccidia</taxon>
        <taxon>Eucoccidiorida</taxon>
        <taxon>Eimeriorina</taxon>
        <taxon>Eimeriidae</taxon>
        <taxon>Cyclospora</taxon>
    </lineage>
</organism>
<dbReference type="Proteomes" id="UP000095192">
    <property type="component" value="Unassembled WGS sequence"/>
</dbReference>
<comment type="caution">
    <text evidence="2">The sequence shown here is derived from an EMBL/GenBank/DDBJ whole genome shotgun (WGS) entry which is preliminary data.</text>
</comment>
<dbReference type="InParanoid" id="A0A1D3D8W7"/>
<accession>A0A1D3D8W7</accession>
<evidence type="ECO:0000313" key="3">
    <source>
        <dbReference type="Proteomes" id="UP000095192"/>
    </source>
</evidence>
<dbReference type="AlphaFoldDB" id="A0A1D3D8W7"/>
<protein>
    <submittedName>
        <fullName evidence="2">Uncharacterized protein</fullName>
    </submittedName>
</protein>
<sequence length="132" mass="14327">MAAAAAREAGVAQHKIEQGRILSVRQEGESLRRAVEVSALLTLPKPIDEDSKRLGLPLVTVPQHPALEQQQQQHQGKAASTIETGEQQKDELARGRRLWEGNKRKAGSEDDVPRDRVSREGSGVAGNVLSPP</sequence>